<evidence type="ECO:0000256" key="1">
    <source>
        <dbReference type="ARBA" id="ARBA00004123"/>
    </source>
</evidence>
<dbReference type="SUPFAM" id="SSF57701">
    <property type="entry name" value="Zn2/Cys6 DNA-binding domain"/>
    <property type="match status" value="1"/>
</dbReference>
<dbReference type="InterPro" id="IPR051089">
    <property type="entry name" value="prtT"/>
</dbReference>
<dbReference type="PROSITE" id="PS00463">
    <property type="entry name" value="ZN2_CY6_FUNGAL_1"/>
    <property type="match status" value="1"/>
</dbReference>
<evidence type="ECO:0000259" key="8">
    <source>
        <dbReference type="PROSITE" id="PS50048"/>
    </source>
</evidence>
<dbReference type="Gene3D" id="4.10.240.10">
    <property type="entry name" value="Zn(2)-C6 fungal-type DNA-binding domain"/>
    <property type="match status" value="1"/>
</dbReference>
<evidence type="ECO:0000256" key="4">
    <source>
        <dbReference type="ARBA" id="ARBA00023125"/>
    </source>
</evidence>
<keyword evidence="2" id="KW-0862">Zinc</keyword>
<evidence type="ECO:0000256" key="6">
    <source>
        <dbReference type="ARBA" id="ARBA00023242"/>
    </source>
</evidence>
<dbReference type="EMBL" id="CH476597">
    <property type="protein sequence ID" value="EAU36134.1"/>
    <property type="molecule type" value="Genomic_DNA"/>
</dbReference>
<dbReference type="VEuPathDB" id="FungiDB:ATEG_02860"/>
<dbReference type="AlphaFoldDB" id="Q0CTX4"/>
<dbReference type="RefSeq" id="XP_001212038.1">
    <property type="nucleotide sequence ID" value="XM_001212038.1"/>
</dbReference>
<feature type="compositionally biased region" description="Polar residues" evidence="7">
    <location>
        <begin position="184"/>
        <end position="202"/>
    </location>
</feature>
<evidence type="ECO:0000256" key="5">
    <source>
        <dbReference type="ARBA" id="ARBA00023163"/>
    </source>
</evidence>
<proteinExistence type="predicted"/>
<dbReference type="Pfam" id="PF00172">
    <property type="entry name" value="Zn_clus"/>
    <property type="match status" value="1"/>
</dbReference>
<keyword evidence="5" id="KW-0804">Transcription</keyword>
<feature type="domain" description="Zn(2)-C6 fungal-type" evidence="8">
    <location>
        <begin position="28"/>
        <end position="60"/>
    </location>
</feature>
<dbReference type="GeneID" id="4317655"/>
<accession>Q0CTX4</accession>
<dbReference type="GO" id="GO:0000981">
    <property type="term" value="F:DNA-binding transcription factor activity, RNA polymerase II-specific"/>
    <property type="evidence" value="ECO:0007669"/>
    <property type="project" value="InterPro"/>
</dbReference>
<dbReference type="PANTHER" id="PTHR31845:SF17">
    <property type="entry name" value="ZN(II)2CYS6 TRANSCRIPTION FACTOR (EUROFUNG)"/>
    <property type="match status" value="1"/>
</dbReference>
<reference evidence="10" key="1">
    <citation type="submission" date="2005-09" db="EMBL/GenBank/DDBJ databases">
        <title>Annotation of the Aspergillus terreus NIH2624 genome.</title>
        <authorList>
            <person name="Birren B.W."/>
            <person name="Lander E.S."/>
            <person name="Galagan J.E."/>
            <person name="Nusbaum C."/>
            <person name="Devon K."/>
            <person name="Henn M."/>
            <person name="Ma L.-J."/>
            <person name="Jaffe D.B."/>
            <person name="Butler J."/>
            <person name="Alvarez P."/>
            <person name="Gnerre S."/>
            <person name="Grabherr M."/>
            <person name="Kleber M."/>
            <person name="Mauceli E.W."/>
            <person name="Brockman W."/>
            <person name="Rounsley S."/>
            <person name="Young S.K."/>
            <person name="LaButti K."/>
            <person name="Pushparaj V."/>
            <person name="DeCaprio D."/>
            <person name="Crawford M."/>
            <person name="Koehrsen M."/>
            <person name="Engels R."/>
            <person name="Montgomery P."/>
            <person name="Pearson M."/>
            <person name="Howarth C."/>
            <person name="Larson L."/>
            <person name="Luoma S."/>
            <person name="White J."/>
            <person name="Alvarado L."/>
            <person name="Kodira C.D."/>
            <person name="Zeng Q."/>
            <person name="Oleary S."/>
            <person name="Yandava C."/>
            <person name="Denning D.W."/>
            <person name="Nierman W.C."/>
            <person name="Milne T."/>
            <person name="Madden K."/>
        </authorList>
    </citation>
    <scope>NUCLEOTIDE SEQUENCE [LARGE SCALE GENOMIC DNA]</scope>
    <source>
        <strain evidence="10">NIH 2624 / FGSC A1156</strain>
    </source>
</reference>
<dbReference type="eggNOG" id="ENOG502SHQM">
    <property type="taxonomic scope" value="Eukaryota"/>
</dbReference>
<evidence type="ECO:0000256" key="2">
    <source>
        <dbReference type="ARBA" id="ARBA00022833"/>
    </source>
</evidence>
<dbReference type="PROSITE" id="PS50048">
    <property type="entry name" value="ZN2_CY6_FUNGAL_2"/>
    <property type="match status" value="1"/>
</dbReference>
<keyword evidence="4" id="KW-0238">DNA-binding</keyword>
<dbReference type="InterPro" id="IPR036864">
    <property type="entry name" value="Zn2-C6_fun-type_DNA-bd_sf"/>
</dbReference>
<sequence length="752" mass="82674">MVLANEEMGDAQIEPHQSKTSSHARQAACLNCRRSKIRCNRTEGSAACDKCRQASLDCVVPSHHVGRQKGVKNKRKGLEKALHQIEQAIKRPKSDATGSDAAQRIISNLQELLNKTQQGQSQQLQSETDELSEGPEQSNSFPSPRDINAGDNLSLDDAENPLQLLARASDLQLSPAETRETSRWHPSTSVQPTALPRSSLNGNEPSAKSFFVPVRASLDVGPDMDPIDVGLVTSNEAESLFSFFYQNLAHTRWGLDPLVHTAAFVRSQSAFLFTSIMAAAALFLPSAVALSKRLSRHCKSLAHKVISQRLRSVEIVLAFMVNVPWMAPGACLGDDDTCSYIAMALTVALDLSLNKIIVPSISFDNELLRKLPKADSIDARRALHIDGFDGVDPSSEWGQRLLRRRERTWIALFVLERGVCLARGRNYTVPPTALIENCDRWHVSDYADSRDGAMTSMAVLRRNLVYTFRYSPSFVKSSCDNYQTGDTGSEAAQSIKTMIESFYDRWYEMWAPEIGEGQTLSLPPYVEILVIHTRLSTYGGVINHPTAPLEVKRFFRAAGLSSALNVMRAAIQGESRLKSMPNNTVIMISFAACSALSLSVMPEDSRSSLAPSVRNLIEETAGVLERIGATPSHRNGASVLYGRFLRELVRRGPINSATQSHNEPRMAPSGTTLPPSTTLEGYAHIPPATQPPFSAPLFWSEPLHFSAMSDDQIIDAVNRAGGAFGTSFPDVPLDDMLSWEWLDLGNTADFSF</sequence>
<dbReference type="GO" id="GO:0005634">
    <property type="term" value="C:nucleus"/>
    <property type="evidence" value="ECO:0007669"/>
    <property type="project" value="UniProtKB-SubCell"/>
</dbReference>
<dbReference type="FunFam" id="4.10.240.10:FF:000078">
    <property type="entry name" value="Putative Zn(II)2Cys6 transcription factor (Eurofung)"/>
    <property type="match status" value="1"/>
</dbReference>
<organism evidence="9 10">
    <name type="scientific">Aspergillus terreus (strain NIH 2624 / FGSC A1156)</name>
    <dbReference type="NCBI Taxonomy" id="341663"/>
    <lineage>
        <taxon>Eukaryota</taxon>
        <taxon>Fungi</taxon>
        <taxon>Dikarya</taxon>
        <taxon>Ascomycota</taxon>
        <taxon>Pezizomycotina</taxon>
        <taxon>Eurotiomycetes</taxon>
        <taxon>Eurotiomycetidae</taxon>
        <taxon>Eurotiales</taxon>
        <taxon>Aspergillaceae</taxon>
        <taxon>Aspergillus</taxon>
        <taxon>Aspergillus subgen. Circumdati</taxon>
    </lineage>
</organism>
<dbReference type="CDD" id="cd00067">
    <property type="entry name" value="GAL4"/>
    <property type="match status" value="1"/>
</dbReference>
<comment type="subcellular location">
    <subcellularLocation>
        <location evidence="1">Nucleus</location>
    </subcellularLocation>
</comment>
<evidence type="ECO:0000313" key="10">
    <source>
        <dbReference type="Proteomes" id="UP000007963"/>
    </source>
</evidence>
<dbReference type="STRING" id="341663.Q0CTX4"/>
<dbReference type="CDD" id="cd12148">
    <property type="entry name" value="fungal_TF_MHR"/>
    <property type="match status" value="1"/>
</dbReference>
<dbReference type="GO" id="GO:0000976">
    <property type="term" value="F:transcription cis-regulatory region binding"/>
    <property type="evidence" value="ECO:0007669"/>
    <property type="project" value="TreeGrafter"/>
</dbReference>
<name>Q0CTX4_ASPTN</name>
<protein>
    <recommendedName>
        <fullName evidence="8">Zn(2)-C6 fungal-type domain-containing protein</fullName>
    </recommendedName>
</protein>
<keyword evidence="6" id="KW-0539">Nucleus</keyword>
<feature type="region of interest" description="Disordered" evidence="7">
    <location>
        <begin position="116"/>
        <end position="155"/>
    </location>
</feature>
<dbReference type="OMA" id="QAACLVC"/>
<evidence type="ECO:0000256" key="3">
    <source>
        <dbReference type="ARBA" id="ARBA00023015"/>
    </source>
</evidence>
<gene>
    <name evidence="9" type="ORF">ATEG_02860</name>
</gene>
<dbReference type="SMART" id="SM00066">
    <property type="entry name" value="GAL4"/>
    <property type="match status" value="1"/>
</dbReference>
<dbReference type="Proteomes" id="UP000007963">
    <property type="component" value="Unassembled WGS sequence"/>
</dbReference>
<dbReference type="OrthoDB" id="3429912at2759"/>
<evidence type="ECO:0000313" key="9">
    <source>
        <dbReference type="EMBL" id="EAU36134.1"/>
    </source>
</evidence>
<keyword evidence="3" id="KW-0805">Transcription regulation</keyword>
<dbReference type="PANTHER" id="PTHR31845">
    <property type="entry name" value="FINGER DOMAIN PROTEIN, PUTATIVE-RELATED"/>
    <property type="match status" value="1"/>
</dbReference>
<dbReference type="GO" id="GO:0009893">
    <property type="term" value="P:positive regulation of metabolic process"/>
    <property type="evidence" value="ECO:0007669"/>
    <property type="project" value="UniProtKB-ARBA"/>
</dbReference>
<dbReference type="HOGENOM" id="CLU_010001_1_0_1"/>
<evidence type="ECO:0000256" key="7">
    <source>
        <dbReference type="SAM" id="MobiDB-lite"/>
    </source>
</evidence>
<feature type="region of interest" description="Disordered" evidence="7">
    <location>
        <begin position="172"/>
        <end position="202"/>
    </location>
</feature>
<feature type="compositionally biased region" description="Low complexity" evidence="7">
    <location>
        <begin position="117"/>
        <end position="126"/>
    </location>
</feature>
<dbReference type="GO" id="GO:0008270">
    <property type="term" value="F:zinc ion binding"/>
    <property type="evidence" value="ECO:0007669"/>
    <property type="project" value="InterPro"/>
</dbReference>
<dbReference type="InterPro" id="IPR001138">
    <property type="entry name" value="Zn2Cys6_DnaBD"/>
</dbReference>